<dbReference type="OrthoDB" id="9813719at2"/>
<comment type="catalytic activity">
    <reaction evidence="7">
        <text>L-tyrosyl-[protein] + ATP = O-(5'-adenylyl)-L-tyrosyl-[protein] + diphosphate</text>
        <dbReference type="Rhea" id="RHEA:54288"/>
        <dbReference type="Rhea" id="RHEA-COMP:10136"/>
        <dbReference type="Rhea" id="RHEA-COMP:13846"/>
        <dbReference type="ChEBI" id="CHEBI:30616"/>
        <dbReference type="ChEBI" id="CHEBI:33019"/>
        <dbReference type="ChEBI" id="CHEBI:46858"/>
        <dbReference type="ChEBI" id="CHEBI:83624"/>
        <dbReference type="EC" id="2.7.7.108"/>
    </reaction>
</comment>
<name>A0A3S4APH3_9MICO</name>
<reference evidence="9 10" key="1">
    <citation type="submission" date="2018-12" db="EMBL/GenBank/DDBJ databases">
        <authorList>
            <person name="Li F."/>
        </authorList>
    </citation>
    <scope>NUCLEOTIDE SEQUENCE [LARGE SCALE GENOMIC DNA]</scope>
    <source>
        <strain evidence="9 10">11W25H-1</strain>
    </source>
</reference>
<dbReference type="RefSeq" id="WP_128493853.1">
    <property type="nucleotide sequence ID" value="NZ_RZNB01000001.1"/>
</dbReference>
<proteinExistence type="predicted"/>
<dbReference type="Gene3D" id="1.10.3290.10">
    <property type="entry name" value="Fido-like domain"/>
    <property type="match status" value="1"/>
</dbReference>
<evidence type="ECO:0000259" key="8">
    <source>
        <dbReference type="PROSITE" id="PS51459"/>
    </source>
</evidence>
<dbReference type="Proteomes" id="UP000288547">
    <property type="component" value="Unassembled WGS sequence"/>
</dbReference>
<dbReference type="EC" id="2.7.7.108" evidence="5"/>
<dbReference type="SUPFAM" id="SSF140931">
    <property type="entry name" value="Fic-like"/>
    <property type="match status" value="1"/>
</dbReference>
<evidence type="ECO:0000313" key="9">
    <source>
        <dbReference type="EMBL" id="RWZ53010.1"/>
    </source>
</evidence>
<keyword evidence="2" id="KW-0548">Nucleotidyltransferase</keyword>
<evidence type="ECO:0000256" key="1">
    <source>
        <dbReference type="ARBA" id="ARBA00022679"/>
    </source>
</evidence>
<dbReference type="EMBL" id="RZNB01000001">
    <property type="protein sequence ID" value="RWZ53010.1"/>
    <property type="molecule type" value="Genomic_DNA"/>
</dbReference>
<dbReference type="GO" id="GO:0070733">
    <property type="term" value="F:AMPylase activity"/>
    <property type="evidence" value="ECO:0007669"/>
    <property type="project" value="UniProtKB-EC"/>
</dbReference>
<comment type="catalytic activity">
    <reaction evidence="6">
        <text>L-threonyl-[protein] + ATP = 3-O-(5'-adenylyl)-L-threonyl-[protein] + diphosphate</text>
        <dbReference type="Rhea" id="RHEA:54292"/>
        <dbReference type="Rhea" id="RHEA-COMP:11060"/>
        <dbReference type="Rhea" id="RHEA-COMP:13847"/>
        <dbReference type="ChEBI" id="CHEBI:30013"/>
        <dbReference type="ChEBI" id="CHEBI:30616"/>
        <dbReference type="ChEBI" id="CHEBI:33019"/>
        <dbReference type="ChEBI" id="CHEBI:138113"/>
        <dbReference type="EC" id="2.7.7.108"/>
    </reaction>
</comment>
<evidence type="ECO:0000256" key="3">
    <source>
        <dbReference type="ARBA" id="ARBA00022741"/>
    </source>
</evidence>
<protein>
    <recommendedName>
        <fullName evidence="5">protein adenylyltransferase</fullName>
        <ecNumber evidence="5">2.7.7.108</ecNumber>
    </recommendedName>
</protein>
<dbReference type="GO" id="GO:0051302">
    <property type="term" value="P:regulation of cell division"/>
    <property type="evidence" value="ECO:0007669"/>
    <property type="project" value="TreeGrafter"/>
</dbReference>
<keyword evidence="3" id="KW-0547">Nucleotide-binding</keyword>
<comment type="caution">
    <text evidence="9">The sequence shown here is derived from an EMBL/GenBank/DDBJ whole genome shotgun (WGS) entry which is preliminary data.</text>
</comment>
<evidence type="ECO:0000256" key="6">
    <source>
        <dbReference type="ARBA" id="ARBA00047939"/>
    </source>
</evidence>
<dbReference type="PANTHER" id="PTHR39560">
    <property type="entry name" value="PROTEIN ADENYLYLTRANSFERASE FIC-RELATED"/>
    <property type="match status" value="1"/>
</dbReference>
<evidence type="ECO:0000256" key="7">
    <source>
        <dbReference type="ARBA" id="ARBA00048696"/>
    </source>
</evidence>
<organism evidence="9 10">
    <name type="scientific">Labedella phragmitis</name>
    <dbReference type="NCBI Taxonomy" id="2498849"/>
    <lineage>
        <taxon>Bacteria</taxon>
        <taxon>Bacillati</taxon>
        <taxon>Actinomycetota</taxon>
        <taxon>Actinomycetes</taxon>
        <taxon>Micrococcales</taxon>
        <taxon>Microbacteriaceae</taxon>
        <taxon>Labedella</taxon>
    </lineage>
</organism>
<evidence type="ECO:0000256" key="5">
    <source>
        <dbReference type="ARBA" id="ARBA00034531"/>
    </source>
</evidence>
<gene>
    <name evidence="9" type="ORF">ELQ90_03515</name>
</gene>
<dbReference type="AlphaFoldDB" id="A0A3S4APH3"/>
<dbReference type="Pfam" id="PF02661">
    <property type="entry name" value="Fic"/>
    <property type="match status" value="1"/>
</dbReference>
<dbReference type="InterPro" id="IPR036597">
    <property type="entry name" value="Fido-like_dom_sf"/>
</dbReference>
<evidence type="ECO:0000313" key="10">
    <source>
        <dbReference type="Proteomes" id="UP000288547"/>
    </source>
</evidence>
<keyword evidence="1" id="KW-0808">Transferase</keyword>
<evidence type="ECO:0000256" key="2">
    <source>
        <dbReference type="ARBA" id="ARBA00022695"/>
    </source>
</evidence>
<sequence>MTDPRPWEDGDAEARWDGYFAEPGSPVLRNLIGATSVEALRDAENDLVEFRLLEMHERPGLVKRTFDLAHLQRIHHHLFQDVYEWAGRLRTVGLAKGDGESFMPPADIVRPVGHVAARIREIDFLRSVEGVDVAAEVAYLYDYLNFAHPFREGNGRAQREFFSDLLEVSGRGIDWSGTDREELHAACHTARNESDLEPLRIIFARIVLNGSSHG</sequence>
<dbReference type="PANTHER" id="PTHR39560:SF1">
    <property type="entry name" value="PROTEIN ADENYLYLTRANSFERASE FIC-RELATED"/>
    <property type="match status" value="1"/>
</dbReference>
<evidence type="ECO:0000256" key="4">
    <source>
        <dbReference type="ARBA" id="ARBA00022840"/>
    </source>
</evidence>
<feature type="domain" description="Fido" evidence="8">
    <location>
        <begin position="66"/>
        <end position="205"/>
    </location>
</feature>
<accession>A0A3S4APH3</accession>
<dbReference type="PROSITE" id="PS51459">
    <property type="entry name" value="FIDO"/>
    <property type="match status" value="1"/>
</dbReference>
<keyword evidence="4" id="KW-0067">ATP-binding</keyword>
<keyword evidence="10" id="KW-1185">Reference proteome</keyword>
<dbReference type="GO" id="GO:0005524">
    <property type="term" value="F:ATP binding"/>
    <property type="evidence" value="ECO:0007669"/>
    <property type="project" value="UniProtKB-KW"/>
</dbReference>
<dbReference type="InterPro" id="IPR003812">
    <property type="entry name" value="Fido"/>
</dbReference>